<dbReference type="Proteomes" id="UP000313066">
    <property type="component" value="Unassembled WGS sequence"/>
</dbReference>
<dbReference type="Gene3D" id="3.30.565.10">
    <property type="entry name" value="Histidine kinase-like ATPase, C-terminal domain"/>
    <property type="match status" value="1"/>
</dbReference>
<dbReference type="PANTHER" id="PTHR35526:SF6">
    <property type="entry name" value="SLR1861 PROTEIN"/>
    <property type="match status" value="1"/>
</dbReference>
<organism evidence="3 4">
    <name type="scientific">Microbispora catharanthi</name>
    <dbReference type="NCBI Taxonomy" id="1712871"/>
    <lineage>
        <taxon>Bacteria</taxon>
        <taxon>Bacillati</taxon>
        <taxon>Actinomycetota</taxon>
        <taxon>Actinomycetes</taxon>
        <taxon>Streptosporangiales</taxon>
        <taxon>Streptosporangiaceae</taxon>
        <taxon>Microbispora</taxon>
    </lineage>
</organism>
<dbReference type="RefSeq" id="WP_041952862.1">
    <property type="nucleotide sequence ID" value="NZ_VDMA02000028.1"/>
</dbReference>
<comment type="caution">
    <text evidence="3">The sequence shown here is derived from an EMBL/GenBank/DDBJ whole genome shotgun (WGS) entry which is preliminary data.</text>
</comment>
<proteinExistence type="predicted"/>
<sequence>MIGCRLRLDAGASFAGRVAEFVLTLARTGTLHTRQAYWLRLAADEITTNIAQHGYGGRGGVIDLEGGVETDRVWVRVEDDAPPFDPTRYDPAPRLAADPALREEGGYGLLLALGRLDEFVYDRVGGRNRNILVMRRTPREGE</sequence>
<evidence type="ECO:0000313" key="4">
    <source>
        <dbReference type="Proteomes" id="UP000313066"/>
    </source>
</evidence>
<evidence type="ECO:0000256" key="1">
    <source>
        <dbReference type="ARBA" id="ARBA00022527"/>
    </source>
</evidence>
<dbReference type="InterPro" id="IPR050267">
    <property type="entry name" value="Anti-sigma-factor_SerPK"/>
</dbReference>
<name>A0A5N6BDV8_9ACTN</name>
<reference evidence="3 4" key="1">
    <citation type="submission" date="2019-10" db="EMBL/GenBank/DDBJ databases">
        <title>Nonomuraea sp. nov., isolated from Phyllanthus amarus.</title>
        <authorList>
            <person name="Klykleung N."/>
            <person name="Tanasupawat S."/>
        </authorList>
    </citation>
    <scope>NUCLEOTIDE SEQUENCE [LARGE SCALE GENOMIC DNA]</scope>
    <source>
        <strain evidence="3 4">CR1-09</strain>
    </source>
</reference>
<keyword evidence="1" id="KW-0418">Kinase</keyword>
<accession>A0A5N6BDV8</accession>
<gene>
    <name evidence="3" type="ORF">FH610_036735</name>
</gene>
<keyword evidence="4" id="KW-1185">Reference proteome</keyword>
<dbReference type="InterPro" id="IPR003594">
    <property type="entry name" value="HATPase_dom"/>
</dbReference>
<protein>
    <submittedName>
        <fullName evidence="3">Anti-sigma regulatory factor</fullName>
    </submittedName>
</protein>
<keyword evidence="1" id="KW-0808">Transferase</keyword>
<dbReference type="GO" id="GO:0004674">
    <property type="term" value="F:protein serine/threonine kinase activity"/>
    <property type="evidence" value="ECO:0007669"/>
    <property type="project" value="UniProtKB-KW"/>
</dbReference>
<feature type="domain" description="Histidine kinase/HSP90-like ATPase" evidence="2">
    <location>
        <begin position="18"/>
        <end position="135"/>
    </location>
</feature>
<dbReference type="SUPFAM" id="SSF55874">
    <property type="entry name" value="ATPase domain of HSP90 chaperone/DNA topoisomerase II/histidine kinase"/>
    <property type="match status" value="1"/>
</dbReference>
<evidence type="ECO:0000313" key="3">
    <source>
        <dbReference type="EMBL" id="KAB8178318.1"/>
    </source>
</evidence>
<dbReference type="EMBL" id="VDMA02000028">
    <property type="protein sequence ID" value="KAB8178318.1"/>
    <property type="molecule type" value="Genomic_DNA"/>
</dbReference>
<dbReference type="PANTHER" id="PTHR35526">
    <property type="entry name" value="ANTI-SIGMA-F FACTOR RSBW-RELATED"/>
    <property type="match status" value="1"/>
</dbReference>
<dbReference type="CDD" id="cd16936">
    <property type="entry name" value="HATPase_RsbW-like"/>
    <property type="match status" value="1"/>
</dbReference>
<dbReference type="Pfam" id="PF13581">
    <property type="entry name" value="HATPase_c_2"/>
    <property type="match status" value="1"/>
</dbReference>
<evidence type="ECO:0000259" key="2">
    <source>
        <dbReference type="Pfam" id="PF13581"/>
    </source>
</evidence>
<dbReference type="AlphaFoldDB" id="A0A5N6BDV8"/>
<dbReference type="InterPro" id="IPR036890">
    <property type="entry name" value="HATPase_C_sf"/>
</dbReference>
<keyword evidence="1" id="KW-0723">Serine/threonine-protein kinase</keyword>